<feature type="domain" description="AAA+ ATPase" evidence="5">
    <location>
        <begin position="394"/>
        <end position="535"/>
    </location>
</feature>
<dbReference type="InterPro" id="IPR000641">
    <property type="entry name" value="CbxX/CfxQ"/>
</dbReference>
<keyword evidence="3" id="KW-0067">ATP-binding</keyword>
<gene>
    <name evidence="6" type="ORF">SCWH03_47800</name>
</gene>
<dbReference type="Gene3D" id="1.25.40.10">
    <property type="entry name" value="Tetratricopeptide repeat domain"/>
    <property type="match status" value="1"/>
</dbReference>
<keyword evidence="2" id="KW-0547">Nucleotide-binding</keyword>
<evidence type="ECO:0000256" key="4">
    <source>
        <dbReference type="SAM" id="MobiDB-lite"/>
    </source>
</evidence>
<dbReference type="InterPro" id="IPR050773">
    <property type="entry name" value="CbxX/CfxQ_RuBisCO_ESX"/>
</dbReference>
<evidence type="ECO:0000313" key="6">
    <source>
        <dbReference type="EMBL" id="GFH38538.1"/>
    </source>
</evidence>
<dbReference type="InterPro" id="IPR003959">
    <property type="entry name" value="ATPase_AAA_core"/>
</dbReference>
<dbReference type="SMART" id="SM00382">
    <property type="entry name" value="AAA"/>
    <property type="match status" value="1"/>
</dbReference>
<dbReference type="PANTHER" id="PTHR43392">
    <property type="entry name" value="AAA-TYPE ATPASE FAMILY PROTEIN / ANKYRIN REPEAT FAMILY PROTEIN"/>
    <property type="match status" value="1"/>
</dbReference>
<protein>
    <submittedName>
        <fullName evidence="6">AAA family ATPase</fullName>
    </submittedName>
</protein>
<accession>A0A6A0B1N5</accession>
<comment type="caution">
    <text evidence="6">The sequence shown here is derived from an EMBL/GenBank/DDBJ whole genome shotgun (WGS) entry which is preliminary data.</text>
</comment>
<dbReference type="PANTHER" id="PTHR43392:SF2">
    <property type="entry name" value="AAA-TYPE ATPASE FAMILY PROTEIN _ ANKYRIN REPEAT FAMILY PROTEIN"/>
    <property type="match status" value="1"/>
</dbReference>
<organism evidence="6 7">
    <name type="scientific">Streptomyces pacificus</name>
    <dbReference type="NCBI Taxonomy" id="2705029"/>
    <lineage>
        <taxon>Bacteria</taxon>
        <taxon>Bacillati</taxon>
        <taxon>Actinomycetota</taxon>
        <taxon>Actinomycetes</taxon>
        <taxon>Kitasatosporales</taxon>
        <taxon>Streptomycetaceae</taxon>
        <taxon>Streptomyces</taxon>
    </lineage>
</organism>
<dbReference type="InterPro" id="IPR027417">
    <property type="entry name" value="P-loop_NTPase"/>
</dbReference>
<dbReference type="Gene3D" id="3.40.50.300">
    <property type="entry name" value="P-loop containing nucleotide triphosphate hydrolases"/>
    <property type="match status" value="1"/>
</dbReference>
<dbReference type="SUPFAM" id="SSF48452">
    <property type="entry name" value="TPR-like"/>
    <property type="match status" value="1"/>
</dbReference>
<dbReference type="Pfam" id="PF21545">
    <property type="entry name" value="T7SS_EccA1_N"/>
    <property type="match status" value="1"/>
</dbReference>
<dbReference type="InterPro" id="IPR003593">
    <property type="entry name" value="AAA+_ATPase"/>
</dbReference>
<proteinExistence type="inferred from homology"/>
<dbReference type="RefSeq" id="WP_173266184.1">
    <property type="nucleotide sequence ID" value="NZ_BLLG01000018.1"/>
</dbReference>
<dbReference type="AlphaFoldDB" id="A0A6A0B1N5"/>
<evidence type="ECO:0000256" key="1">
    <source>
        <dbReference type="ARBA" id="ARBA00010378"/>
    </source>
</evidence>
<dbReference type="InterPro" id="IPR041627">
    <property type="entry name" value="AAA_lid_6"/>
</dbReference>
<comment type="similarity">
    <text evidence="1">Belongs to the CbxX/CfxQ family.</text>
</comment>
<dbReference type="EMBL" id="BLLG01000018">
    <property type="protein sequence ID" value="GFH38538.1"/>
    <property type="molecule type" value="Genomic_DNA"/>
</dbReference>
<keyword evidence="7" id="KW-1185">Reference proteome</keyword>
<evidence type="ECO:0000259" key="5">
    <source>
        <dbReference type="SMART" id="SM00382"/>
    </source>
</evidence>
<dbReference type="Proteomes" id="UP000484988">
    <property type="component" value="Unassembled WGS sequence"/>
</dbReference>
<dbReference type="GO" id="GO:0016887">
    <property type="term" value="F:ATP hydrolysis activity"/>
    <property type="evidence" value="ECO:0007669"/>
    <property type="project" value="InterPro"/>
</dbReference>
<evidence type="ECO:0000256" key="3">
    <source>
        <dbReference type="ARBA" id="ARBA00022840"/>
    </source>
</evidence>
<evidence type="ECO:0000313" key="7">
    <source>
        <dbReference type="Proteomes" id="UP000484988"/>
    </source>
</evidence>
<name>A0A6A0B1N5_9ACTN</name>
<dbReference type="GO" id="GO:0005524">
    <property type="term" value="F:ATP binding"/>
    <property type="evidence" value="ECO:0007669"/>
    <property type="project" value="UniProtKB-KW"/>
</dbReference>
<dbReference type="Gene3D" id="1.10.8.60">
    <property type="match status" value="1"/>
</dbReference>
<dbReference type="Pfam" id="PF17866">
    <property type="entry name" value="AAA_lid_6"/>
    <property type="match status" value="1"/>
</dbReference>
<dbReference type="InterPro" id="IPR011990">
    <property type="entry name" value="TPR-like_helical_dom_sf"/>
</dbReference>
<reference evidence="6 7" key="1">
    <citation type="submission" date="2020-02" db="EMBL/GenBank/DDBJ databases">
        <title>Whole Genome Shotgun Sequence of Streptomyces sp. strain CWH03.</title>
        <authorList>
            <person name="Dohra H."/>
            <person name="Kodani S."/>
            <person name="Yamamura H."/>
        </authorList>
    </citation>
    <scope>NUCLEOTIDE SEQUENCE [LARGE SCALE GENOMIC DNA]</scope>
    <source>
        <strain evidence="6 7">CWH03</strain>
    </source>
</reference>
<dbReference type="Pfam" id="PF00004">
    <property type="entry name" value="AAA"/>
    <property type="match status" value="1"/>
</dbReference>
<sequence>MDIGTQGSPAPADLAWVRGVDAYTMGAYPQAEEEFRTAVRIDPGMADGWLGLHALRADTTTALLRMHRSRERFGEQRSRHRRTLNSWYWLGWWVQPVLESPRDLLLAHASHWLDGRHVPELDQALAGLPPVDADPQVRFLHACRAYLVKDWDQLVRHTGPLVDDPLLGIEAGLFAGMARVRLEMYGQAEPMLAAALMRCRSEQPQRKELRYWLARAHEGTGRSAAALPLYRAVHRVDPAFMDTSARLAAIDDYEYVDGIDGIDGTDEAAGLAAVSLAGAGAGAGQEAAETTPSEGDPPLVPEPRYAGEPQPPFGAPAPAAAGPPDRAREKAGSPSRTAPRFPSGPTDPVLLAEALAELERMVGLEPVKRQVKALSAQLNMARLRAGEGLPVHPPKRHFVFSGPSGTGKTTVARILGRVFYALGLLGGDHLVEAQRSDLVGEFLGQTAVKANELIDSALGGVLFVDEAYALSNSGYSKGDAYGDEALQVLLKRAEDNRDHLVVILAGYPEGMDRLLATNPGLSSRFTTRVDFPSYRPLELTAIGEVLAAANGDGWDGEALDELRSISGHVVDQGWIDELGNGRFLRTLYEKSCAYRDLRLSGWPGTPTREDLATLRLPDLMQAYGEVLSGRGPRERGPQDFGGP</sequence>
<dbReference type="FunFam" id="3.40.50.300:FF:000216">
    <property type="entry name" value="Type VII secretion ATPase EccA"/>
    <property type="match status" value="1"/>
</dbReference>
<dbReference type="InterPro" id="IPR049078">
    <property type="entry name" value="T7SS_EccA1-like_N"/>
</dbReference>
<evidence type="ECO:0000256" key="2">
    <source>
        <dbReference type="ARBA" id="ARBA00022741"/>
    </source>
</evidence>
<dbReference type="SUPFAM" id="SSF52540">
    <property type="entry name" value="P-loop containing nucleoside triphosphate hydrolases"/>
    <property type="match status" value="1"/>
</dbReference>
<feature type="region of interest" description="Disordered" evidence="4">
    <location>
        <begin position="282"/>
        <end position="346"/>
    </location>
</feature>
<dbReference type="PRINTS" id="PR00819">
    <property type="entry name" value="CBXCFQXSUPER"/>
</dbReference>